<accession>A0A9N7JKA7</accession>
<evidence type="ECO:0000313" key="2">
    <source>
        <dbReference type="EMBL" id="USS00555.1"/>
    </source>
</evidence>
<reference evidence="2" key="2">
    <citation type="submission" date="2022-06" db="EMBL/GenBank/DDBJ databases">
        <authorList>
            <person name="Holder M.E."/>
            <person name="Ajami N.J."/>
            <person name="Petrosino J.F."/>
        </authorList>
    </citation>
    <scope>NUCLEOTIDE SEQUENCE</scope>
    <source>
        <strain evidence="2">RMA 8861</strain>
    </source>
</reference>
<proteinExistence type="predicted"/>
<keyword evidence="4" id="KW-1185">Reference proteome</keyword>
<dbReference type="AlphaFoldDB" id="A0A9N7JKA7"/>
<sequence>MGYLPEIANKIKNGERVERIVDSIRGSKGVGNRNKFNFSNEKKFDKHFDKHVIKQGEFGNITKDDYLKLANEFIDSSGKNVLSRTASNGDILKFNNKTNEFSIVTKEGVIRTYHKLNPQIHGKGTNLDYWNGPDCNY</sequence>
<dbReference type="RefSeq" id="WP_120140642.1">
    <property type="nucleotide sequence ID" value="NZ_CP023671.1"/>
</dbReference>
<dbReference type="EMBL" id="CP099799">
    <property type="protein sequence ID" value="USS00555.1"/>
    <property type="molecule type" value="Genomic_DNA"/>
</dbReference>
<name>A0A9N7JKA7_CLOSE</name>
<dbReference type="EMBL" id="CP023671">
    <property type="protein sequence ID" value="AYE33983.1"/>
    <property type="molecule type" value="Genomic_DNA"/>
</dbReference>
<organism evidence="1 3">
    <name type="scientific">Clostridium septicum</name>
    <dbReference type="NCBI Taxonomy" id="1504"/>
    <lineage>
        <taxon>Bacteria</taxon>
        <taxon>Bacillati</taxon>
        <taxon>Bacillota</taxon>
        <taxon>Clostridia</taxon>
        <taxon>Eubacteriales</taxon>
        <taxon>Clostridiaceae</taxon>
        <taxon>Clostridium</taxon>
    </lineage>
</organism>
<evidence type="ECO:0000313" key="4">
    <source>
        <dbReference type="Proteomes" id="UP001055437"/>
    </source>
</evidence>
<evidence type="ECO:0000313" key="3">
    <source>
        <dbReference type="Proteomes" id="UP000280586"/>
    </source>
</evidence>
<dbReference type="Proteomes" id="UP000280586">
    <property type="component" value="Chromosome"/>
</dbReference>
<gene>
    <name evidence="1" type="ORF">CP523_05620</name>
    <name evidence="2" type="ORF">NH397_13880</name>
</gene>
<dbReference type="GeneID" id="303560151"/>
<reference evidence="1 3" key="1">
    <citation type="submission" date="2017-09" db="EMBL/GenBank/DDBJ databases">
        <authorList>
            <person name="Thomas P."/>
            <person name="Seyboldt C."/>
        </authorList>
    </citation>
    <scope>NUCLEOTIDE SEQUENCE [LARGE SCALE GENOMIC DNA]</scope>
    <source>
        <strain evidence="1 3">DSM 7534</strain>
    </source>
</reference>
<protein>
    <submittedName>
        <fullName evidence="1">Uncharacterized protein</fullName>
    </submittedName>
</protein>
<dbReference type="Proteomes" id="UP001055437">
    <property type="component" value="Chromosome"/>
</dbReference>
<dbReference type="KEGG" id="csep:CP523_05620"/>
<evidence type="ECO:0000313" key="1">
    <source>
        <dbReference type="EMBL" id="AYE33983.1"/>
    </source>
</evidence>